<feature type="transmembrane region" description="Helical" evidence="7">
    <location>
        <begin position="414"/>
        <end position="436"/>
    </location>
</feature>
<dbReference type="Pfam" id="PF07690">
    <property type="entry name" value="MFS_1"/>
    <property type="match status" value="1"/>
</dbReference>
<feature type="transmembrane region" description="Helical" evidence="7">
    <location>
        <begin position="378"/>
        <end position="402"/>
    </location>
</feature>
<feature type="transmembrane region" description="Helical" evidence="7">
    <location>
        <begin position="352"/>
        <end position="372"/>
    </location>
</feature>
<dbReference type="InterPro" id="IPR011701">
    <property type="entry name" value="MFS"/>
</dbReference>
<gene>
    <name evidence="9" type="ORF">Mal4_49470</name>
</gene>
<organism evidence="9 10">
    <name type="scientific">Maioricimonas rarisocia</name>
    <dbReference type="NCBI Taxonomy" id="2528026"/>
    <lineage>
        <taxon>Bacteria</taxon>
        <taxon>Pseudomonadati</taxon>
        <taxon>Planctomycetota</taxon>
        <taxon>Planctomycetia</taxon>
        <taxon>Planctomycetales</taxon>
        <taxon>Planctomycetaceae</taxon>
        <taxon>Maioricimonas</taxon>
    </lineage>
</organism>
<feature type="transmembrane region" description="Helical" evidence="7">
    <location>
        <begin position="154"/>
        <end position="174"/>
    </location>
</feature>
<feature type="transmembrane region" description="Helical" evidence="7">
    <location>
        <begin position="265"/>
        <end position="283"/>
    </location>
</feature>
<comment type="similarity">
    <text evidence="2">Belongs to the major facilitator superfamily.</text>
</comment>
<feature type="transmembrane region" description="Helical" evidence="7">
    <location>
        <begin position="87"/>
        <end position="105"/>
    </location>
</feature>
<dbReference type="InterPro" id="IPR051788">
    <property type="entry name" value="MFS_Transporter"/>
</dbReference>
<sequence>MSEASTNAPAESGSGGEDYVLFWACFIALIATAFGFIIRALIMDDWGQEFGLTETQKGEIFGVGLWPFAISIVLFSLIVDKIGYGRAMVFAFIAHVVSAVVTILTPTVAAGDSNTAYWMLYTGNFIVALGNGTVEAVINPVVATMFFRQKTKWLNILHAGWPGGLVLGGLLTLGMGDMDWQYKVGLIFIPVVAYGVMMLSCKFPVSERVAAGVSYKAMLQEVGALGCLVVTALIVFEVTRVLTGMDLIFSESAMLMAGADDQTQLMVKVGITLAITIIYGLIAQSLGRPMFVFLLLIMIPLATTELGTDSWISELMEPEMARLGLSGGWVLVYTSAIMMILRFFAGPIVHKLSPLGLLAVSAVVAAGGLVFLSKSTGVTILAAATLYGFGKTFFWPTMLGVVAEQFPKGGALTLNTIGGVGMLGVGVVGTALLGNIQDKTVDDQLAKADPALHEQVVAEPERSVFGTYQPLNSEKVDALPEEEQETITGIRDGAKKSALMTVAIFPVLMFICYLILIAYFRSKGGYEARVLTEHDAEDAEFTGGVEGPMEA</sequence>
<feature type="domain" description="Major facilitator superfamily (MFS) profile" evidence="8">
    <location>
        <begin position="21"/>
        <end position="521"/>
    </location>
</feature>
<dbReference type="PANTHER" id="PTHR23514:SF3">
    <property type="entry name" value="BYPASS OF STOP CODON PROTEIN 6"/>
    <property type="match status" value="1"/>
</dbReference>
<feature type="transmembrane region" description="Helical" evidence="7">
    <location>
        <begin position="222"/>
        <end position="245"/>
    </location>
</feature>
<dbReference type="GO" id="GO:0012505">
    <property type="term" value="C:endomembrane system"/>
    <property type="evidence" value="ECO:0007669"/>
    <property type="project" value="UniProtKB-SubCell"/>
</dbReference>
<dbReference type="EMBL" id="CP036275">
    <property type="protein sequence ID" value="QDU40589.1"/>
    <property type="molecule type" value="Genomic_DNA"/>
</dbReference>
<dbReference type="InterPro" id="IPR020846">
    <property type="entry name" value="MFS_dom"/>
</dbReference>
<dbReference type="RefSeq" id="WP_145371866.1">
    <property type="nucleotide sequence ID" value="NZ_CP036275.1"/>
</dbReference>
<evidence type="ECO:0000256" key="4">
    <source>
        <dbReference type="ARBA" id="ARBA00022692"/>
    </source>
</evidence>
<name>A0A517ZDQ6_9PLAN</name>
<evidence type="ECO:0000256" key="6">
    <source>
        <dbReference type="ARBA" id="ARBA00023136"/>
    </source>
</evidence>
<dbReference type="GO" id="GO:0016020">
    <property type="term" value="C:membrane"/>
    <property type="evidence" value="ECO:0007669"/>
    <property type="project" value="TreeGrafter"/>
</dbReference>
<dbReference type="PANTHER" id="PTHR23514">
    <property type="entry name" value="BYPASS OF STOP CODON PROTEIN 6"/>
    <property type="match status" value="1"/>
</dbReference>
<comment type="subcellular location">
    <subcellularLocation>
        <location evidence="1">Endomembrane system</location>
        <topology evidence="1">Multi-pass membrane protein</topology>
    </subcellularLocation>
</comment>
<feature type="transmembrane region" description="Helical" evidence="7">
    <location>
        <begin position="290"/>
        <end position="307"/>
    </location>
</feature>
<dbReference type="InterPro" id="IPR036259">
    <property type="entry name" value="MFS_trans_sf"/>
</dbReference>
<feature type="transmembrane region" description="Helical" evidence="7">
    <location>
        <begin position="180"/>
        <end position="201"/>
    </location>
</feature>
<feature type="transmembrane region" description="Helical" evidence="7">
    <location>
        <begin position="498"/>
        <end position="520"/>
    </location>
</feature>
<keyword evidence="6 7" id="KW-0472">Membrane</keyword>
<dbReference type="Proteomes" id="UP000320496">
    <property type="component" value="Chromosome"/>
</dbReference>
<dbReference type="Gene3D" id="1.20.1250.20">
    <property type="entry name" value="MFS general substrate transporter like domains"/>
    <property type="match status" value="2"/>
</dbReference>
<dbReference type="OrthoDB" id="9783757at2"/>
<evidence type="ECO:0000313" key="9">
    <source>
        <dbReference type="EMBL" id="QDU40589.1"/>
    </source>
</evidence>
<dbReference type="PROSITE" id="PS50850">
    <property type="entry name" value="MFS"/>
    <property type="match status" value="1"/>
</dbReference>
<evidence type="ECO:0000256" key="3">
    <source>
        <dbReference type="ARBA" id="ARBA00022448"/>
    </source>
</evidence>
<keyword evidence="3" id="KW-0813">Transport</keyword>
<evidence type="ECO:0000256" key="5">
    <source>
        <dbReference type="ARBA" id="ARBA00022989"/>
    </source>
</evidence>
<feature type="transmembrane region" description="Helical" evidence="7">
    <location>
        <begin position="327"/>
        <end position="345"/>
    </location>
</feature>
<evidence type="ECO:0000256" key="2">
    <source>
        <dbReference type="ARBA" id="ARBA00008335"/>
    </source>
</evidence>
<dbReference type="GO" id="GO:0022857">
    <property type="term" value="F:transmembrane transporter activity"/>
    <property type="evidence" value="ECO:0007669"/>
    <property type="project" value="InterPro"/>
</dbReference>
<feature type="transmembrane region" description="Helical" evidence="7">
    <location>
        <begin position="20"/>
        <end position="40"/>
    </location>
</feature>
<proteinExistence type="inferred from homology"/>
<keyword evidence="10" id="KW-1185">Reference proteome</keyword>
<evidence type="ECO:0000313" key="10">
    <source>
        <dbReference type="Proteomes" id="UP000320496"/>
    </source>
</evidence>
<keyword evidence="5 7" id="KW-1133">Transmembrane helix</keyword>
<protein>
    <submittedName>
        <fullName evidence="9">Major Facilitator Superfamily protein</fullName>
    </submittedName>
</protein>
<keyword evidence="4 7" id="KW-0812">Transmembrane</keyword>
<evidence type="ECO:0000256" key="7">
    <source>
        <dbReference type="SAM" id="Phobius"/>
    </source>
</evidence>
<dbReference type="AlphaFoldDB" id="A0A517ZDQ6"/>
<feature type="transmembrane region" description="Helical" evidence="7">
    <location>
        <begin position="125"/>
        <end position="147"/>
    </location>
</feature>
<feature type="transmembrane region" description="Helical" evidence="7">
    <location>
        <begin position="60"/>
        <end position="80"/>
    </location>
</feature>
<accession>A0A517ZDQ6</accession>
<evidence type="ECO:0000256" key="1">
    <source>
        <dbReference type="ARBA" id="ARBA00004127"/>
    </source>
</evidence>
<dbReference type="KEGG" id="mri:Mal4_49470"/>
<evidence type="ECO:0000259" key="8">
    <source>
        <dbReference type="PROSITE" id="PS50850"/>
    </source>
</evidence>
<dbReference type="SUPFAM" id="SSF103473">
    <property type="entry name" value="MFS general substrate transporter"/>
    <property type="match status" value="1"/>
</dbReference>
<reference evidence="9 10" key="1">
    <citation type="submission" date="2019-02" db="EMBL/GenBank/DDBJ databases">
        <title>Deep-cultivation of Planctomycetes and their phenomic and genomic characterization uncovers novel biology.</title>
        <authorList>
            <person name="Wiegand S."/>
            <person name="Jogler M."/>
            <person name="Boedeker C."/>
            <person name="Pinto D."/>
            <person name="Vollmers J."/>
            <person name="Rivas-Marin E."/>
            <person name="Kohn T."/>
            <person name="Peeters S.H."/>
            <person name="Heuer A."/>
            <person name="Rast P."/>
            <person name="Oberbeckmann S."/>
            <person name="Bunk B."/>
            <person name="Jeske O."/>
            <person name="Meyerdierks A."/>
            <person name="Storesund J.E."/>
            <person name="Kallscheuer N."/>
            <person name="Luecker S."/>
            <person name="Lage O.M."/>
            <person name="Pohl T."/>
            <person name="Merkel B.J."/>
            <person name="Hornburger P."/>
            <person name="Mueller R.-W."/>
            <person name="Bruemmer F."/>
            <person name="Labrenz M."/>
            <person name="Spormann A.M."/>
            <person name="Op den Camp H."/>
            <person name="Overmann J."/>
            <person name="Amann R."/>
            <person name="Jetten M.S.M."/>
            <person name="Mascher T."/>
            <person name="Medema M.H."/>
            <person name="Devos D.P."/>
            <person name="Kaster A.-K."/>
            <person name="Ovreas L."/>
            <person name="Rohde M."/>
            <person name="Galperin M.Y."/>
            <person name="Jogler C."/>
        </authorList>
    </citation>
    <scope>NUCLEOTIDE SEQUENCE [LARGE SCALE GENOMIC DNA]</scope>
    <source>
        <strain evidence="9 10">Mal4</strain>
    </source>
</reference>